<keyword evidence="8" id="KW-1185">Reference proteome</keyword>
<dbReference type="EMBL" id="JAVKPH010000002">
    <property type="protein sequence ID" value="MDR5651455.1"/>
    <property type="molecule type" value="Genomic_DNA"/>
</dbReference>
<comment type="caution">
    <text evidence="7">The sequence shown here is derived from an EMBL/GenBank/DDBJ whole genome shotgun (WGS) entry which is preliminary data.</text>
</comment>
<gene>
    <name evidence="7" type="ORF">RGD00_02485</name>
</gene>
<keyword evidence="2" id="KW-1003">Cell membrane</keyword>
<feature type="transmembrane region" description="Helical" evidence="6">
    <location>
        <begin position="136"/>
        <end position="156"/>
    </location>
</feature>
<accession>A0ABU1F3J8</accession>
<feature type="transmembrane region" description="Helical" evidence="6">
    <location>
        <begin position="213"/>
        <end position="234"/>
    </location>
</feature>
<feature type="transmembrane region" description="Helical" evidence="6">
    <location>
        <begin position="168"/>
        <end position="193"/>
    </location>
</feature>
<feature type="transmembrane region" description="Helical" evidence="6">
    <location>
        <begin position="83"/>
        <end position="100"/>
    </location>
</feature>
<evidence type="ECO:0000256" key="3">
    <source>
        <dbReference type="ARBA" id="ARBA00022692"/>
    </source>
</evidence>
<dbReference type="InterPro" id="IPR019108">
    <property type="entry name" value="Caa3_assmbl_CtaG-rel"/>
</dbReference>
<dbReference type="Pfam" id="PF09678">
    <property type="entry name" value="Caa3_CtaG"/>
    <property type="match status" value="2"/>
</dbReference>
<reference evidence="7 8" key="1">
    <citation type="submission" date="2023-09" db="EMBL/GenBank/DDBJ databases">
        <title>Xinfangfangia sedmenti sp. nov., isolated the sedment.</title>
        <authorList>
            <person name="Xu L."/>
        </authorList>
    </citation>
    <scope>NUCLEOTIDE SEQUENCE [LARGE SCALE GENOMIC DNA]</scope>
    <source>
        <strain evidence="7 8">LG-4</strain>
    </source>
</reference>
<name>A0ABU1F3J8_9RHOB</name>
<evidence type="ECO:0000313" key="7">
    <source>
        <dbReference type="EMBL" id="MDR5651455.1"/>
    </source>
</evidence>
<evidence type="ECO:0000256" key="1">
    <source>
        <dbReference type="ARBA" id="ARBA00004651"/>
    </source>
</evidence>
<protein>
    <submittedName>
        <fullName evidence="7">Cytochrome c oxidase assembly protein</fullName>
    </submittedName>
</protein>
<dbReference type="RefSeq" id="WP_310455619.1">
    <property type="nucleotide sequence ID" value="NZ_JAVKPH010000002.1"/>
</dbReference>
<evidence type="ECO:0000313" key="8">
    <source>
        <dbReference type="Proteomes" id="UP001247754"/>
    </source>
</evidence>
<feature type="transmembrane region" description="Helical" evidence="6">
    <location>
        <begin position="28"/>
        <end position="45"/>
    </location>
</feature>
<keyword evidence="4 6" id="KW-1133">Transmembrane helix</keyword>
<feature type="transmembrane region" description="Helical" evidence="6">
    <location>
        <begin position="107"/>
        <end position="124"/>
    </location>
</feature>
<proteinExistence type="predicted"/>
<keyword evidence="3 6" id="KW-0812">Transmembrane</keyword>
<evidence type="ECO:0000256" key="6">
    <source>
        <dbReference type="SAM" id="Phobius"/>
    </source>
</evidence>
<evidence type="ECO:0000256" key="2">
    <source>
        <dbReference type="ARBA" id="ARBA00022475"/>
    </source>
</evidence>
<feature type="transmembrane region" description="Helical" evidence="6">
    <location>
        <begin position="57"/>
        <end position="77"/>
    </location>
</feature>
<sequence length="244" mass="25176">MTPIAAVPPPPYCGPAPAPGALWQSWNLDPPLLAGLAVLLVWGTVRARRRGGGGAFAVFWLALAVAFVSPLCALTAALFSARAVHHLVLLGIAAPALALARPWRGAPAAAVFGALAAALVLWHLPGVYSAIWRSEALYAAMQAALLLPAWGLWSALLAPRDGMALMPVALVGGLAALMGLIGAVLTFAPVPLYAEHVLLAALWGLDPLADQQLAGLVMWVPGMIPLAGAAALAARRAWLRDAQT</sequence>
<comment type="subcellular location">
    <subcellularLocation>
        <location evidence="1">Cell membrane</location>
        <topology evidence="1">Multi-pass membrane protein</topology>
    </subcellularLocation>
</comment>
<evidence type="ECO:0000256" key="5">
    <source>
        <dbReference type="ARBA" id="ARBA00023136"/>
    </source>
</evidence>
<evidence type="ECO:0000256" key="4">
    <source>
        <dbReference type="ARBA" id="ARBA00022989"/>
    </source>
</evidence>
<keyword evidence="5 6" id="KW-0472">Membrane</keyword>
<dbReference type="Proteomes" id="UP001247754">
    <property type="component" value="Unassembled WGS sequence"/>
</dbReference>
<organism evidence="7 8">
    <name type="scientific">Ruixingdingia sedimenti</name>
    <dbReference type="NCBI Taxonomy" id="3073604"/>
    <lineage>
        <taxon>Bacteria</taxon>
        <taxon>Pseudomonadati</taxon>
        <taxon>Pseudomonadota</taxon>
        <taxon>Alphaproteobacteria</taxon>
        <taxon>Rhodobacterales</taxon>
        <taxon>Paracoccaceae</taxon>
        <taxon>Ruixingdingia</taxon>
    </lineage>
</organism>